<organism evidence="2 3">
    <name type="scientific">Stephania yunnanensis</name>
    <dbReference type="NCBI Taxonomy" id="152371"/>
    <lineage>
        <taxon>Eukaryota</taxon>
        <taxon>Viridiplantae</taxon>
        <taxon>Streptophyta</taxon>
        <taxon>Embryophyta</taxon>
        <taxon>Tracheophyta</taxon>
        <taxon>Spermatophyta</taxon>
        <taxon>Magnoliopsida</taxon>
        <taxon>Ranunculales</taxon>
        <taxon>Menispermaceae</taxon>
        <taxon>Menispermoideae</taxon>
        <taxon>Cissampelideae</taxon>
        <taxon>Stephania</taxon>
    </lineage>
</organism>
<accession>A0AAP0HEY6</accession>
<proteinExistence type="predicted"/>
<sequence length="52" mass="5788">MGMSQRVENGKAAKISSKARNEEEEENGRTQTGTKKYGCHFLINTKENADSL</sequence>
<dbReference type="AlphaFoldDB" id="A0AAP0HEY6"/>
<feature type="region of interest" description="Disordered" evidence="1">
    <location>
        <begin position="1"/>
        <end position="52"/>
    </location>
</feature>
<reference evidence="2 3" key="1">
    <citation type="submission" date="2024-01" db="EMBL/GenBank/DDBJ databases">
        <title>Genome assemblies of Stephania.</title>
        <authorList>
            <person name="Yang L."/>
        </authorList>
    </citation>
    <scope>NUCLEOTIDE SEQUENCE [LARGE SCALE GENOMIC DNA]</scope>
    <source>
        <strain evidence="2">YNDBR</strain>
        <tissue evidence="2">Leaf</tissue>
    </source>
</reference>
<comment type="caution">
    <text evidence="2">The sequence shown here is derived from an EMBL/GenBank/DDBJ whole genome shotgun (WGS) entry which is preliminary data.</text>
</comment>
<dbReference type="EMBL" id="JBBNAF010000041">
    <property type="protein sequence ID" value="KAK9081991.1"/>
    <property type="molecule type" value="Genomic_DNA"/>
</dbReference>
<evidence type="ECO:0000313" key="2">
    <source>
        <dbReference type="EMBL" id="KAK9081991.1"/>
    </source>
</evidence>
<dbReference type="Proteomes" id="UP001420932">
    <property type="component" value="Unassembled WGS sequence"/>
</dbReference>
<evidence type="ECO:0000313" key="3">
    <source>
        <dbReference type="Proteomes" id="UP001420932"/>
    </source>
</evidence>
<evidence type="ECO:0000256" key="1">
    <source>
        <dbReference type="SAM" id="MobiDB-lite"/>
    </source>
</evidence>
<protein>
    <submittedName>
        <fullName evidence="2">Uncharacterized protein</fullName>
    </submittedName>
</protein>
<keyword evidence="3" id="KW-1185">Reference proteome</keyword>
<name>A0AAP0HEY6_9MAGN</name>
<gene>
    <name evidence="2" type="ORF">Syun_030973</name>
</gene>